<name>B7AP71_9FIRM</name>
<keyword evidence="1" id="KW-0472">Membrane</keyword>
<dbReference type="Proteomes" id="UP000003136">
    <property type="component" value="Unassembled WGS sequence"/>
</dbReference>
<accession>B7AP71</accession>
<proteinExistence type="predicted"/>
<organism evidence="2 3">
    <name type="scientific">[Bacteroides] pectinophilus ATCC 43243</name>
    <dbReference type="NCBI Taxonomy" id="483218"/>
    <lineage>
        <taxon>Bacteria</taxon>
        <taxon>Bacillati</taxon>
        <taxon>Bacillota</taxon>
        <taxon>Clostridia</taxon>
        <taxon>Eubacteriales</taxon>
    </lineage>
</organism>
<feature type="transmembrane region" description="Helical" evidence="1">
    <location>
        <begin position="28"/>
        <end position="49"/>
    </location>
</feature>
<reference evidence="2 3" key="2">
    <citation type="submission" date="2008-11" db="EMBL/GenBank/DDBJ databases">
        <authorList>
            <person name="Fulton L."/>
            <person name="Clifton S."/>
            <person name="Fulton B."/>
            <person name="Xu J."/>
            <person name="Minx P."/>
            <person name="Pepin K.H."/>
            <person name="Johnson M."/>
            <person name="Bhonagiri V."/>
            <person name="Nash W.E."/>
            <person name="Mardis E.R."/>
            <person name="Wilson R.K."/>
        </authorList>
    </citation>
    <scope>NUCLEOTIDE SEQUENCE [LARGE SCALE GENOMIC DNA]</scope>
    <source>
        <strain evidence="2 3">ATCC 43243</strain>
    </source>
</reference>
<feature type="transmembrane region" description="Helical" evidence="1">
    <location>
        <begin position="78"/>
        <end position="97"/>
    </location>
</feature>
<sequence length="98" mass="11342">MIQYSQLFANIFLNRKKGLEYSMQYMPFLNFLLSFAGLILAFAGIVRLISIKKEFAMYFDMRDRIPEDTLAQKKRKTVISWILVAAGIICFVVSYITG</sequence>
<keyword evidence="1" id="KW-0812">Transmembrane</keyword>
<dbReference type="STRING" id="483218.BACPEC_00475"/>
<keyword evidence="1" id="KW-1133">Transmembrane helix</keyword>
<keyword evidence="3" id="KW-1185">Reference proteome</keyword>
<gene>
    <name evidence="2" type="ORF">BACPEC_00475</name>
</gene>
<evidence type="ECO:0000313" key="2">
    <source>
        <dbReference type="EMBL" id="EEC58345.1"/>
    </source>
</evidence>
<evidence type="ECO:0000313" key="3">
    <source>
        <dbReference type="Proteomes" id="UP000003136"/>
    </source>
</evidence>
<dbReference type="EMBL" id="ABVQ01000034">
    <property type="protein sequence ID" value="EEC58345.1"/>
    <property type="molecule type" value="Genomic_DNA"/>
</dbReference>
<reference evidence="2 3" key="1">
    <citation type="submission" date="2008-11" db="EMBL/GenBank/DDBJ databases">
        <title>Draft genome sequence of Bacteroides pectinophilus (ATCC 43243).</title>
        <authorList>
            <person name="Sudarsanam P."/>
            <person name="Ley R."/>
            <person name="Guruge J."/>
            <person name="Turnbaugh P.J."/>
            <person name="Mahowald M."/>
            <person name="Liep D."/>
            <person name="Gordon J."/>
        </authorList>
    </citation>
    <scope>NUCLEOTIDE SEQUENCE [LARGE SCALE GENOMIC DNA]</scope>
    <source>
        <strain evidence="2 3">ATCC 43243</strain>
    </source>
</reference>
<comment type="caution">
    <text evidence="2">The sequence shown here is derived from an EMBL/GenBank/DDBJ whole genome shotgun (WGS) entry which is preliminary data.</text>
</comment>
<evidence type="ECO:0000256" key="1">
    <source>
        <dbReference type="SAM" id="Phobius"/>
    </source>
</evidence>
<protein>
    <submittedName>
        <fullName evidence="2">Uncharacterized protein</fullName>
    </submittedName>
</protein>
<dbReference type="AlphaFoldDB" id="B7AP71"/>
<dbReference type="HOGENOM" id="CLU_2328033_0_0_9"/>